<evidence type="ECO:0000313" key="4">
    <source>
        <dbReference type="Proteomes" id="UP000820669"/>
    </source>
</evidence>
<dbReference type="RefSeq" id="WP_169382064.1">
    <property type="nucleotide sequence ID" value="NZ_JAAXLA010000025.1"/>
</dbReference>
<dbReference type="GO" id="GO:0016874">
    <property type="term" value="F:ligase activity"/>
    <property type="evidence" value="ECO:0007669"/>
    <property type="project" value="UniProtKB-KW"/>
</dbReference>
<comment type="caution">
    <text evidence="3">The sequence shown here is derived from an EMBL/GenBank/DDBJ whole genome shotgun (WGS) entry which is preliminary data.</text>
</comment>
<evidence type="ECO:0000313" key="3">
    <source>
        <dbReference type="EMBL" id="NMH98615.1"/>
    </source>
</evidence>
<gene>
    <name evidence="3" type="ORF">HF526_15055</name>
</gene>
<accession>A0ABX1SAM0</accession>
<feature type="domain" description="AMP-binding enzyme C-terminal" evidence="2">
    <location>
        <begin position="399"/>
        <end position="472"/>
    </location>
</feature>
<protein>
    <submittedName>
        <fullName evidence="3">Long-chain fatty acid--CoA ligase</fullName>
    </submittedName>
</protein>
<dbReference type="Pfam" id="PF00501">
    <property type="entry name" value="AMP-binding"/>
    <property type="match status" value="1"/>
</dbReference>
<dbReference type="InterPro" id="IPR025110">
    <property type="entry name" value="AMP-bd_C"/>
</dbReference>
<dbReference type="InterPro" id="IPR050237">
    <property type="entry name" value="ATP-dep_AMP-bd_enzyme"/>
</dbReference>
<dbReference type="InterPro" id="IPR020845">
    <property type="entry name" value="AMP-binding_CS"/>
</dbReference>
<evidence type="ECO:0000259" key="1">
    <source>
        <dbReference type="Pfam" id="PF00501"/>
    </source>
</evidence>
<dbReference type="PANTHER" id="PTHR43767:SF7">
    <property type="entry name" value="MEDIUM_LONG-CHAIN-FATTY-ACID--COA LIGASE FADD8"/>
    <property type="match status" value="1"/>
</dbReference>
<dbReference type="Gene3D" id="3.30.300.30">
    <property type="match status" value="1"/>
</dbReference>
<dbReference type="Pfam" id="PF13193">
    <property type="entry name" value="AMP-binding_C"/>
    <property type="match status" value="1"/>
</dbReference>
<dbReference type="Gene3D" id="3.40.50.12780">
    <property type="entry name" value="N-terminal domain of ligase-like"/>
    <property type="match status" value="1"/>
</dbReference>
<organism evidence="3 4">
    <name type="scientific">Pseudonocardia acidicola</name>
    <dbReference type="NCBI Taxonomy" id="2724939"/>
    <lineage>
        <taxon>Bacteria</taxon>
        <taxon>Bacillati</taxon>
        <taxon>Actinomycetota</taxon>
        <taxon>Actinomycetes</taxon>
        <taxon>Pseudonocardiales</taxon>
        <taxon>Pseudonocardiaceae</taxon>
        <taxon>Pseudonocardia</taxon>
    </lineage>
</organism>
<dbReference type="InterPro" id="IPR000873">
    <property type="entry name" value="AMP-dep_synth/lig_dom"/>
</dbReference>
<keyword evidence="4" id="KW-1185">Reference proteome</keyword>
<dbReference type="InterPro" id="IPR045851">
    <property type="entry name" value="AMP-bd_C_sf"/>
</dbReference>
<reference evidence="3 4" key="1">
    <citation type="submission" date="2020-04" db="EMBL/GenBank/DDBJ databases">
        <authorList>
            <person name="Klaysubun C."/>
            <person name="Duangmal K."/>
            <person name="Lipun K."/>
        </authorList>
    </citation>
    <scope>NUCLEOTIDE SEQUENCE [LARGE SCALE GENOMIC DNA]</scope>
    <source>
        <strain evidence="3 4">K10HN5</strain>
    </source>
</reference>
<evidence type="ECO:0000259" key="2">
    <source>
        <dbReference type="Pfam" id="PF13193"/>
    </source>
</evidence>
<dbReference type="Proteomes" id="UP000820669">
    <property type="component" value="Unassembled WGS sequence"/>
</dbReference>
<proteinExistence type="predicted"/>
<dbReference type="EMBL" id="JAAXLA010000025">
    <property type="protein sequence ID" value="NMH98615.1"/>
    <property type="molecule type" value="Genomic_DNA"/>
</dbReference>
<dbReference type="PANTHER" id="PTHR43767">
    <property type="entry name" value="LONG-CHAIN-FATTY-ACID--COA LIGASE"/>
    <property type="match status" value="1"/>
</dbReference>
<name>A0ABX1SAM0_9PSEU</name>
<dbReference type="SUPFAM" id="SSF56801">
    <property type="entry name" value="Acetyl-CoA synthetase-like"/>
    <property type="match status" value="1"/>
</dbReference>
<dbReference type="InterPro" id="IPR042099">
    <property type="entry name" value="ANL_N_sf"/>
</dbReference>
<keyword evidence="3" id="KW-0436">Ligase</keyword>
<sequence>MEIGDLIRRAAARYGASPAITCGTRTMSFVEFDEATDRLGNAMLARGLRPGDRVAVLLPNGIDGLVAYYALAKSGLVRVSMNVRDTAEDHEFRIRDSGSRALISDRSTSAAVELNIDLGDLEQMIADGSATPCDVPRDAEAPYRLGYTGGTTGPAKAVVLSSRSEHSEITNYLLDLVPDIGQGDVMLHAAPVTHASGSFFLPHLVRGAHNVVIPSFTPGAYLEELERREPATTFLVPTMLAMVLDDPSIGDVRIPQLRNLCYGASPIAPSLVDRAQGVFGKVLTQTYGQSEAPMTITLLKPGEHDRVGSAGRPYSMVEVRVVDEHDREVPAGVSGEVVVRGQILMSGYWQRPEETAHTLRNGWLHTGDVGQFDADGFLYLLDRKNDVIISGGFNVYPREVEDCLLGHPAVREAAVVGVPDERWGEVVQAVVSTREPVEAEELMGWARDRLAGYKRPRAVIFRDDLPKSSAGKILRRAVREQLPAAGDGGDRAEKKG</sequence>
<feature type="domain" description="AMP-dependent synthetase/ligase" evidence="1">
    <location>
        <begin position="8"/>
        <end position="349"/>
    </location>
</feature>
<dbReference type="PROSITE" id="PS00455">
    <property type="entry name" value="AMP_BINDING"/>
    <property type="match status" value="1"/>
</dbReference>